<dbReference type="Proteomes" id="UP001386955">
    <property type="component" value="Unassembled WGS sequence"/>
</dbReference>
<accession>A0AAN9S7T8</accession>
<evidence type="ECO:0000313" key="2">
    <source>
        <dbReference type="Proteomes" id="UP001386955"/>
    </source>
</evidence>
<dbReference type="AlphaFoldDB" id="A0AAN9S7T8"/>
<sequence>MVTGRGRGPLRKGRCGLRDFNRSVVPHPEREAFYNSGGRGLFSRNHDTIHKTALPSSSLASGKWQVASGK</sequence>
<name>A0AAN9S7T8_PSOTE</name>
<dbReference type="EMBL" id="JAYMYS010000005">
    <property type="protein sequence ID" value="KAK7390902.1"/>
    <property type="molecule type" value="Genomic_DNA"/>
</dbReference>
<reference evidence="1 2" key="1">
    <citation type="submission" date="2024-01" db="EMBL/GenBank/DDBJ databases">
        <title>The genomes of 5 underutilized Papilionoideae crops provide insights into root nodulation and disease resistanc.</title>
        <authorList>
            <person name="Jiang F."/>
        </authorList>
    </citation>
    <scope>NUCLEOTIDE SEQUENCE [LARGE SCALE GENOMIC DNA]</scope>
    <source>
        <strain evidence="1">DUOXIRENSHENG_FW03</strain>
        <tissue evidence="1">Leaves</tissue>
    </source>
</reference>
<evidence type="ECO:0000313" key="1">
    <source>
        <dbReference type="EMBL" id="KAK7390902.1"/>
    </source>
</evidence>
<keyword evidence="2" id="KW-1185">Reference proteome</keyword>
<organism evidence="1 2">
    <name type="scientific">Psophocarpus tetragonolobus</name>
    <name type="common">Winged bean</name>
    <name type="synonym">Dolichos tetragonolobus</name>
    <dbReference type="NCBI Taxonomy" id="3891"/>
    <lineage>
        <taxon>Eukaryota</taxon>
        <taxon>Viridiplantae</taxon>
        <taxon>Streptophyta</taxon>
        <taxon>Embryophyta</taxon>
        <taxon>Tracheophyta</taxon>
        <taxon>Spermatophyta</taxon>
        <taxon>Magnoliopsida</taxon>
        <taxon>eudicotyledons</taxon>
        <taxon>Gunneridae</taxon>
        <taxon>Pentapetalae</taxon>
        <taxon>rosids</taxon>
        <taxon>fabids</taxon>
        <taxon>Fabales</taxon>
        <taxon>Fabaceae</taxon>
        <taxon>Papilionoideae</taxon>
        <taxon>50 kb inversion clade</taxon>
        <taxon>NPAAA clade</taxon>
        <taxon>indigoferoid/millettioid clade</taxon>
        <taxon>Phaseoleae</taxon>
        <taxon>Psophocarpus</taxon>
    </lineage>
</organism>
<gene>
    <name evidence="1" type="ORF">VNO78_19092</name>
</gene>
<proteinExistence type="predicted"/>
<comment type="caution">
    <text evidence="1">The sequence shown here is derived from an EMBL/GenBank/DDBJ whole genome shotgun (WGS) entry which is preliminary data.</text>
</comment>
<protein>
    <submittedName>
        <fullName evidence="1">Uncharacterized protein</fullName>
    </submittedName>
</protein>